<keyword evidence="2" id="KW-1185">Reference proteome</keyword>
<comment type="caution">
    <text evidence="1">The sequence shown here is derived from an EMBL/GenBank/DDBJ whole genome shotgun (WGS) entry which is preliminary data.</text>
</comment>
<dbReference type="OrthoDB" id="339783at2"/>
<proteinExistence type="predicted"/>
<accession>A0A4R9K8S2</accession>
<protein>
    <recommendedName>
        <fullName evidence="3">TIGR04452 family lipoprotein</fullName>
    </recommendedName>
</protein>
<gene>
    <name evidence="1" type="ORF">EHQ64_11610</name>
</gene>
<evidence type="ECO:0000313" key="1">
    <source>
        <dbReference type="EMBL" id="TGL61095.1"/>
    </source>
</evidence>
<dbReference type="EMBL" id="RQGF01000028">
    <property type="protein sequence ID" value="TGL61095.1"/>
    <property type="molecule type" value="Genomic_DNA"/>
</dbReference>
<evidence type="ECO:0008006" key="3">
    <source>
        <dbReference type="Google" id="ProtNLM"/>
    </source>
</evidence>
<organism evidence="1 2">
    <name type="scientific">Leptospira sarikeiensis</name>
    <dbReference type="NCBI Taxonomy" id="2484943"/>
    <lineage>
        <taxon>Bacteria</taxon>
        <taxon>Pseudomonadati</taxon>
        <taxon>Spirochaetota</taxon>
        <taxon>Spirochaetia</taxon>
        <taxon>Leptospirales</taxon>
        <taxon>Leptospiraceae</taxon>
        <taxon>Leptospira</taxon>
    </lineage>
</organism>
<name>A0A4R9K8S2_9LEPT</name>
<dbReference type="AlphaFoldDB" id="A0A4R9K8S2"/>
<sequence length="109" mass="12348">MVPILLLGLSFFVRCSSEETISVEDAQSQVFSAVQYVSKKCGDPAPSPPLIVFDEVYKRNLDLCTIAITRTECPFLGYPISCVLMYLDKEASNIPWYVNYEELNKIKFP</sequence>
<reference evidence="1" key="1">
    <citation type="journal article" date="2019" name="PLoS Negl. Trop. Dis.">
        <title>Revisiting the worldwide diversity of Leptospira species in the environment.</title>
        <authorList>
            <person name="Vincent A.T."/>
            <person name="Schiettekatte O."/>
            <person name="Bourhy P."/>
            <person name="Veyrier F.J."/>
            <person name="Picardeau M."/>
        </authorList>
    </citation>
    <scope>NUCLEOTIDE SEQUENCE [LARGE SCALE GENOMIC DNA]</scope>
    <source>
        <strain evidence="1">201702455</strain>
    </source>
</reference>
<evidence type="ECO:0000313" key="2">
    <source>
        <dbReference type="Proteomes" id="UP000297762"/>
    </source>
</evidence>
<dbReference type="Proteomes" id="UP000297762">
    <property type="component" value="Unassembled WGS sequence"/>
</dbReference>